<accession>A0A938YA02</accession>
<dbReference type="Gene3D" id="3.20.20.140">
    <property type="entry name" value="Metal-dependent hydrolases"/>
    <property type="match status" value="1"/>
</dbReference>
<dbReference type="RefSeq" id="WP_205258893.1">
    <property type="nucleotide sequence ID" value="NZ_JAERWK010000003.1"/>
</dbReference>
<comment type="caution">
    <text evidence="2">The sequence shown here is derived from an EMBL/GenBank/DDBJ whole genome shotgun (WGS) entry which is preliminary data.</text>
</comment>
<name>A0A938YA02_9ACTN</name>
<organism evidence="2 3">
    <name type="scientific">Nakamurella leprariae</name>
    <dbReference type="NCBI Taxonomy" id="2803911"/>
    <lineage>
        <taxon>Bacteria</taxon>
        <taxon>Bacillati</taxon>
        <taxon>Actinomycetota</taxon>
        <taxon>Actinomycetes</taxon>
        <taxon>Nakamurellales</taxon>
        <taxon>Nakamurellaceae</taxon>
        <taxon>Nakamurella</taxon>
    </lineage>
</organism>
<reference evidence="2" key="1">
    <citation type="submission" date="2021-01" db="EMBL/GenBank/DDBJ databases">
        <title>YIM 132084 draft genome.</title>
        <authorList>
            <person name="An D."/>
        </authorList>
    </citation>
    <scope>NUCLEOTIDE SEQUENCE</scope>
    <source>
        <strain evidence="2">YIM 132084</strain>
    </source>
</reference>
<sequence length="346" mass="39854">MYEKDGQRYYVVDAHIALWDARESNQRNVHGKQFIDCFYDYHKNLSPAEELWDYDLYTYYGGERLMKDVFVDGYVDHAIFQPARLGEFYNTGFGQTEEAWALTQANPGKLTYNHNFDPRYEQAGLDQLRRDAERFGLKGVKLYTAEWHGDSRGYKLTDRWTYKYLEVCQELGITNIHIHKGPTILPLDRDAFDVADVDAVATDFQGLNFVVEHCGLPRLEDFCWIATQESNVHAGLAVAIPFIHTRPRYFAQIIGELLYWIGEDKIQFSSDYALWTPRWLIEKFVDFQIPQDMTEYAPLTTTAKRKILGLNAARMYGLDVPEELRIADDGEPGLEVAAGAQEALAS</sequence>
<evidence type="ECO:0000313" key="2">
    <source>
        <dbReference type="EMBL" id="MBM9465934.1"/>
    </source>
</evidence>
<evidence type="ECO:0000313" key="3">
    <source>
        <dbReference type="Proteomes" id="UP000663792"/>
    </source>
</evidence>
<proteinExistence type="predicted"/>
<evidence type="ECO:0000259" key="1">
    <source>
        <dbReference type="Pfam" id="PF04909"/>
    </source>
</evidence>
<dbReference type="SUPFAM" id="SSF51556">
    <property type="entry name" value="Metallo-dependent hydrolases"/>
    <property type="match status" value="1"/>
</dbReference>
<dbReference type="AlphaFoldDB" id="A0A938YA02"/>
<dbReference type="GO" id="GO:0016787">
    <property type="term" value="F:hydrolase activity"/>
    <property type="evidence" value="ECO:0007669"/>
    <property type="project" value="InterPro"/>
</dbReference>
<dbReference type="Pfam" id="PF04909">
    <property type="entry name" value="Amidohydro_2"/>
    <property type="match status" value="1"/>
</dbReference>
<dbReference type="InterPro" id="IPR032466">
    <property type="entry name" value="Metal_Hydrolase"/>
</dbReference>
<protein>
    <submittedName>
        <fullName evidence="2">Amidohydrolase</fullName>
    </submittedName>
</protein>
<dbReference type="EMBL" id="JAERWK010000003">
    <property type="protein sequence ID" value="MBM9465934.1"/>
    <property type="molecule type" value="Genomic_DNA"/>
</dbReference>
<dbReference type="PANTHER" id="PTHR42889:SF1">
    <property type="entry name" value="BLR3681 PROTEIN"/>
    <property type="match status" value="1"/>
</dbReference>
<feature type="domain" description="Amidohydrolase-related" evidence="1">
    <location>
        <begin position="12"/>
        <end position="318"/>
    </location>
</feature>
<dbReference type="Proteomes" id="UP000663792">
    <property type="component" value="Unassembled WGS sequence"/>
</dbReference>
<dbReference type="PANTHER" id="PTHR42889">
    <property type="entry name" value="BLR3681 PROTEIN"/>
    <property type="match status" value="1"/>
</dbReference>
<keyword evidence="3" id="KW-1185">Reference proteome</keyword>
<gene>
    <name evidence="2" type="ORF">JL106_01405</name>
</gene>
<dbReference type="InterPro" id="IPR006680">
    <property type="entry name" value="Amidohydro-rel"/>
</dbReference>